<gene>
    <name evidence="2" type="ORF">LTRI10_LOCUS22889</name>
</gene>
<dbReference type="InterPro" id="IPR052343">
    <property type="entry name" value="Retrotransposon-Effector_Assoc"/>
</dbReference>
<dbReference type="InterPro" id="IPR043502">
    <property type="entry name" value="DNA/RNA_pol_sf"/>
</dbReference>
<evidence type="ECO:0000259" key="1">
    <source>
        <dbReference type="PROSITE" id="PS50878"/>
    </source>
</evidence>
<dbReference type="PANTHER" id="PTHR46890:SF48">
    <property type="entry name" value="RNA-DIRECTED DNA POLYMERASE"/>
    <property type="match status" value="1"/>
</dbReference>
<evidence type="ECO:0000313" key="3">
    <source>
        <dbReference type="Proteomes" id="UP001497516"/>
    </source>
</evidence>
<dbReference type="EMBL" id="OZ034817">
    <property type="protein sequence ID" value="CAL1381513.1"/>
    <property type="molecule type" value="Genomic_DNA"/>
</dbReference>
<accession>A0AAV2E6E6</accession>
<dbReference type="Pfam" id="PF00078">
    <property type="entry name" value="RVT_1"/>
    <property type="match status" value="1"/>
</dbReference>
<dbReference type="SUPFAM" id="SSF56672">
    <property type="entry name" value="DNA/RNA polymerases"/>
    <property type="match status" value="1"/>
</dbReference>
<sequence>MTSRVEALLINRSVSPEMNASLTAPVSPDEVRRTVFAMGSKQAPGSDGFTRKFFKSFWDVVGGLVIDATVSFFATSKMLRSFNHMWLTLIPKVENVETMKQLRPISLCQFVYKIISKIMAARIALILPVIISDCQNAFIRERQIVENILMGHELMHYLKIKNRGKKGFIDLKVDMEKAYDRVEWPFLLAVLEKMGFNSTWRGWIQGCVRSASFSVLMNGIPAGFFAPSRGLRQGDPLSPLMFFICTRGL</sequence>
<name>A0AAV2E6E6_9ROSI</name>
<dbReference type="Proteomes" id="UP001497516">
    <property type="component" value="Chromosome 4"/>
</dbReference>
<dbReference type="CDD" id="cd01650">
    <property type="entry name" value="RT_nLTR_like"/>
    <property type="match status" value="1"/>
</dbReference>
<reference evidence="2 3" key="1">
    <citation type="submission" date="2024-04" db="EMBL/GenBank/DDBJ databases">
        <authorList>
            <person name="Fracassetti M."/>
        </authorList>
    </citation>
    <scope>NUCLEOTIDE SEQUENCE [LARGE SCALE GENOMIC DNA]</scope>
</reference>
<proteinExistence type="predicted"/>
<dbReference type="InterPro" id="IPR000477">
    <property type="entry name" value="RT_dom"/>
</dbReference>
<dbReference type="PROSITE" id="PS50878">
    <property type="entry name" value="RT_POL"/>
    <property type="match status" value="1"/>
</dbReference>
<evidence type="ECO:0000313" key="2">
    <source>
        <dbReference type="EMBL" id="CAL1381513.1"/>
    </source>
</evidence>
<keyword evidence="3" id="KW-1185">Reference proteome</keyword>
<feature type="domain" description="Reverse transcriptase" evidence="1">
    <location>
        <begin position="71"/>
        <end position="249"/>
    </location>
</feature>
<dbReference type="AlphaFoldDB" id="A0AAV2E6E6"/>
<dbReference type="PANTHER" id="PTHR46890">
    <property type="entry name" value="NON-LTR RETROLELEMENT REVERSE TRANSCRIPTASE-LIKE PROTEIN-RELATED"/>
    <property type="match status" value="1"/>
</dbReference>
<organism evidence="2 3">
    <name type="scientific">Linum trigynum</name>
    <dbReference type="NCBI Taxonomy" id="586398"/>
    <lineage>
        <taxon>Eukaryota</taxon>
        <taxon>Viridiplantae</taxon>
        <taxon>Streptophyta</taxon>
        <taxon>Embryophyta</taxon>
        <taxon>Tracheophyta</taxon>
        <taxon>Spermatophyta</taxon>
        <taxon>Magnoliopsida</taxon>
        <taxon>eudicotyledons</taxon>
        <taxon>Gunneridae</taxon>
        <taxon>Pentapetalae</taxon>
        <taxon>rosids</taxon>
        <taxon>fabids</taxon>
        <taxon>Malpighiales</taxon>
        <taxon>Linaceae</taxon>
        <taxon>Linum</taxon>
    </lineage>
</organism>
<protein>
    <recommendedName>
        <fullName evidence="1">Reverse transcriptase domain-containing protein</fullName>
    </recommendedName>
</protein>